<dbReference type="KEGG" id="fop:FNB79_00925"/>
<keyword evidence="3" id="KW-0574">Periplasm</keyword>
<protein>
    <submittedName>
        <fullName evidence="7">Heparinase</fullName>
    </submittedName>
</protein>
<feature type="domain" description="Heparinase II/III-like C-terminal" evidence="5">
    <location>
        <begin position="394"/>
        <end position="595"/>
    </location>
</feature>
<dbReference type="InterPro" id="IPR031680">
    <property type="entry name" value="Hepar_II_III_N"/>
</dbReference>
<dbReference type="GO" id="GO:0016829">
    <property type="term" value="F:lyase activity"/>
    <property type="evidence" value="ECO:0007669"/>
    <property type="project" value="UniProtKB-KW"/>
</dbReference>
<dbReference type="EMBL" id="CP041637">
    <property type="protein sequence ID" value="QDO95624.1"/>
    <property type="molecule type" value="Genomic_DNA"/>
</dbReference>
<evidence type="ECO:0000313" key="7">
    <source>
        <dbReference type="EMBL" id="QDO95624.1"/>
    </source>
</evidence>
<dbReference type="PANTHER" id="PTHR39210">
    <property type="entry name" value="HEPARIN-SULFATE LYASE"/>
    <property type="match status" value="1"/>
</dbReference>
<dbReference type="Pfam" id="PF16889">
    <property type="entry name" value="Hepar_II_III_N"/>
    <property type="match status" value="1"/>
</dbReference>
<dbReference type="SUPFAM" id="SSF48230">
    <property type="entry name" value="Chondroitin AC/alginate lyase"/>
    <property type="match status" value="1"/>
</dbReference>
<dbReference type="InterPro" id="IPR008929">
    <property type="entry name" value="Chondroitin_lyas"/>
</dbReference>
<gene>
    <name evidence="7" type="ORF">FNB79_00925</name>
</gene>
<organism evidence="7 8">
    <name type="scientific">Formosa sediminum</name>
    <dbReference type="NCBI Taxonomy" id="2594004"/>
    <lineage>
        <taxon>Bacteria</taxon>
        <taxon>Pseudomonadati</taxon>
        <taxon>Bacteroidota</taxon>
        <taxon>Flavobacteriia</taxon>
        <taxon>Flavobacteriales</taxon>
        <taxon>Flavobacteriaceae</taxon>
        <taxon>Formosa</taxon>
    </lineage>
</organism>
<keyword evidence="8" id="KW-1185">Reference proteome</keyword>
<evidence type="ECO:0000256" key="4">
    <source>
        <dbReference type="ARBA" id="ARBA00023239"/>
    </source>
</evidence>
<evidence type="ECO:0000256" key="2">
    <source>
        <dbReference type="ARBA" id="ARBA00022729"/>
    </source>
</evidence>
<name>A0A516GVS8_9FLAO</name>
<keyword evidence="2" id="KW-0732">Signal</keyword>
<dbReference type="Pfam" id="PF07940">
    <property type="entry name" value="Hepar_II_III_C"/>
    <property type="match status" value="1"/>
</dbReference>
<dbReference type="Gene3D" id="1.50.10.100">
    <property type="entry name" value="Chondroitin AC/alginate lyase"/>
    <property type="match status" value="1"/>
</dbReference>
<feature type="domain" description="Heparin-sulfate lyase N-terminal" evidence="6">
    <location>
        <begin position="40"/>
        <end position="336"/>
    </location>
</feature>
<evidence type="ECO:0000259" key="6">
    <source>
        <dbReference type="Pfam" id="PF16889"/>
    </source>
</evidence>
<dbReference type="InterPro" id="IPR012480">
    <property type="entry name" value="Hepar_II_III_C"/>
</dbReference>
<accession>A0A516GVS8</accession>
<sequence length="733" mass="84341">MLLLFSATLWSQSLSSKKVVDNKDLKNYLKKEVSSQLKADGKLTEARLAAYFRAKFSERFYYDYNSFNDRLHTYNTIYNNQDNHKSRALDHLNKFPAKAQWKLPFNYKNGDPVDAYALRHLARQHKMVDIALLYFNEDKNPEYIRYFVNQMQSLNEALKANKFETIEDGNGVYEVYRAGYRITNWLWIHNMFLSDKAYTDADQLQTIATLLQHGQSLYENNPEFHAGNHQTKGMSALAAIAILLRDFKGTDLWYERAMSRLSEHLEKEINPDGFQFERSVHYHMADINNYFYAYQLTKINTIKVDQAWEDKLRSLFTTLPKIAYPDKTAPVLQDDTDNPWAEFNDISGALTLGYLLFDNPSFGYFATNKVDPGMYWFLSNKQVEQLNNIEKKAPKHGSLAFQDTKYYIMRQGWETNDDMMIISAGVDADKPDHQHGDVLGIQAMANGHVILPNYQVRYSLKDFDLFKNSMVKNVALVDDELIGKAWTSNKGGSGFGKFKDLPTPKVITWNTNDKFDLFVGSHDGFENINVTYSRQVIYLKDDFWIVKDNFKSPNTHNYKQVWQGHYTTELGADLIRASFPDAAGTDIFQLHSTDTVETSGANGKQWTVVTKNNQKEYNFITVILPYQGYNNGVDKTKKEIKLNDWTVKTPHWGINGANTTVIANSNKHYAFGLKKMEYKGIMLEASVASDLYLEITNDTLEVYLLSEAPTTVTINANKNVTLKPGDQYIFELN</sequence>
<evidence type="ECO:0000259" key="5">
    <source>
        <dbReference type="Pfam" id="PF07940"/>
    </source>
</evidence>
<dbReference type="PANTHER" id="PTHR39210:SF1">
    <property type="entry name" value="HEPARIN-SULFATE LYASE"/>
    <property type="match status" value="1"/>
</dbReference>
<dbReference type="AlphaFoldDB" id="A0A516GVS8"/>
<dbReference type="GO" id="GO:0042597">
    <property type="term" value="C:periplasmic space"/>
    <property type="evidence" value="ECO:0007669"/>
    <property type="project" value="UniProtKB-SubCell"/>
</dbReference>
<proteinExistence type="predicted"/>
<dbReference type="OrthoDB" id="7335480at2"/>
<evidence type="ECO:0000313" key="8">
    <source>
        <dbReference type="Proteomes" id="UP000319209"/>
    </source>
</evidence>
<dbReference type="Gene3D" id="2.70.98.70">
    <property type="match status" value="1"/>
</dbReference>
<comment type="subcellular location">
    <subcellularLocation>
        <location evidence="1">Periplasm</location>
    </subcellularLocation>
</comment>
<evidence type="ECO:0000256" key="3">
    <source>
        <dbReference type="ARBA" id="ARBA00022764"/>
    </source>
</evidence>
<reference evidence="7 8" key="1">
    <citation type="submission" date="2019-07" db="EMBL/GenBank/DDBJ databases">
        <title>Genome sequencing for Formosa sp. PS13.</title>
        <authorList>
            <person name="Park S.-J."/>
        </authorList>
    </citation>
    <scope>NUCLEOTIDE SEQUENCE [LARGE SCALE GENOMIC DNA]</scope>
    <source>
        <strain evidence="7 8">PS13</strain>
    </source>
</reference>
<dbReference type="Proteomes" id="UP000319209">
    <property type="component" value="Chromosome"/>
</dbReference>
<evidence type="ECO:0000256" key="1">
    <source>
        <dbReference type="ARBA" id="ARBA00004418"/>
    </source>
</evidence>
<keyword evidence="4" id="KW-0456">Lyase</keyword>